<keyword evidence="5" id="KW-0472">Membrane</keyword>
<dbReference type="InterPro" id="IPR039163">
    <property type="entry name" value="EMC7"/>
</dbReference>
<keyword evidence="3 6" id="KW-0732">Signal</keyword>
<comment type="caution">
    <text evidence="8">The sequence shown here is derived from an EMBL/GenBank/DDBJ whole genome shotgun (WGS) entry which is preliminary data.</text>
</comment>
<gene>
    <name evidence="8" type="ORF">PPRIM_AZ9-3.1.T1000051</name>
</gene>
<dbReference type="Pfam" id="PF09430">
    <property type="entry name" value="EMC7_beta-sandw"/>
    <property type="match status" value="1"/>
</dbReference>
<evidence type="ECO:0000256" key="6">
    <source>
        <dbReference type="SAM" id="SignalP"/>
    </source>
</evidence>
<sequence>MAIFHYLLLLAFPIIVFTAQSKIEGKIFYQLQRDIVQDDPILKVTLNYGQYETYTQKNGIFAFYNIPNGRYFLEIHSRYFVYESAFIDVYTSNKGTNVAVSKIHPILRQRPKQQQQNKQSRIQTRDQMLFEIIQRKDYFEKEEELNLSAIYQNQYFFMIAMTVVMLFLVKKMPMEELQSAERAPQQQ</sequence>
<dbReference type="OMA" id="IQTRDSM"/>
<evidence type="ECO:0000313" key="9">
    <source>
        <dbReference type="Proteomes" id="UP000688137"/>
    </source>
</evidence>
<feature type="chain" id="PRO_5035825574" description="ER membrane protein complex subunit 7 beta-sandwich domain-containing protein" evidence="6">
    <location>
        <begin position="19"/>
        <end position="187"/>
    </location>
</feature>
<keyword evidence="4" id="KW-1133">Transmembrane helix</keyword>
<name>A0A8S1P0A1_PARPR</name>
<evidence type="ECO:0000256" key="4">
    <source>
        <dbReference type="ARBA" id="ARBA00022989"/>
    </source>
</evidence>
<dbReference type="AlphaFoldDB" id="A0A8S1P0A1"/>
<proteinExistence type="predicted"/>
<reference evidence="8" key="1">
    <citation type="submission" date="2021-01" db="EMBL/GenBank/DDBJ databases">
        <authorList>
            <consortium name="Genoscope - CEA"/>
            <person name="William W."/>
        </authorList>
    </citation>
    <scope>NUCLEOTIDE SEQUENCE</scope>
</reference>
<dbReference type="EMBL" id="CAJJDM010000103">
    <property type="protein sequence ID" value="CAD8096016.1"/>
    <property type="molecule type" value="Genomic_DNA"/>
</dbReference>
<keyword evidence="9" id="KW-1185">Reference proteome</keyword>
<evidence type="ECO:0000313" key="8">
    <source>
        <dbReference type="EMBL" id="CAD8096016.1"/>
    </source>
</evidence>
<evidence type="ECO:0000256" key="1">
    <source>
        <dbReference type="ARBA" id="ARBA00004167"/>
    </source>
</evidence>
<evidence type="ECO:0000256" key="2">
    <source>
        <dbReference type="ARBA" id="ARBA00022692"/>
    </source>
</evidence>
<evidence type="ECO:0000256" key="5">
    <source>
        <dbReference type="ARBA" id="ARBA00023136"/>
    </source>
</evidence>
<dbReference type="InterPro" id="IPR019008">
    <property type="entry name" value="Beta_sandwich_EMC7"/>
</dbReference>
<evidence type="ECO:0000259" key="7">
    <source>
        <dbReference type="Pfam" id="PF09430"/>
    </source>
</evidence>
<dbReference type="PANTHER" id="PTHR13605">
    <property type="entry name" value="ER MEMBRANE PROTEIN COMPLEX SUBUNIT 7"/>
    <property type="match status" value="1"/>
</dbReference>
<evidence type="ECO:0000256" key="3">
    <source>
        <dbReference type="ARBA" id="ARBA00022729"/>
    </source>
</evidence>
<dbReference type="Proteomes" id="UP000688137">
    <property type="component" value="Unassembled WGS sequence"/>
</dbReference>
<accession>A0A8S1P0A1</accession>
<feature type="domain" description="ER membrane protein complex subunit 7 beta-sandwich" evidence="7">
    <location>
        <begin position="43"/>
        <end position="149"/>
    </location>
</feature>
<comment type="subcellular location">
    <subcellularLocation>
        <location evidence="1">Membrane</location>
        <topology evidence="1">Single-pass membrane protein</topology>
    </subcellularLocation>
</comment>
<dbReference type="GO" id="GO:0072546">
    <property type="term" value="C:EMC complex"/>
    <property type="evidence" value="ECO:0007669"/>
    <property type="project" value="TreeGrafter"/>
</dbReference>
<dbReference type="PANTHER" id="PTHR13605:SF4">
    <property type="entry name" value="ER MEMBRANE PROTEIN COMPLEX SUBUNIT 7"/>
    <property type="match status" value="1"/>
</dbReference>
<organism evidence="8 9">
    <name type="scientific">Paramecium primaurelia</name>
    <dbReference type="NCBI Taxonomy" id="5886"/>
    <lineage>
        <taxon>Eukaryota</taxon>
        <taxon>Sar</taxon>
        <taxon>Alveolata</taxon>
        <taxon>Ciliophora</taxon>
        <taxon>Intramacronucleata</taxon>
        <taxon>Oligohymenophorea</taxon>
        <taxon>Peniculida</taxon>
        <taxon>Parameciidae</taxon>
        <taxon>Paramecium</taxon>
    </lineage>
</organism>
<keyword evidence="2" id="KW-0812">Transmembrane</keyword>
<feature type="signal peptide" evidence="6">
    <location>
        <begin position="1"/>
        <end position="18"/>
    </location>
</feature>
<protein>
    <recommendedName>
        <fullName evidence="7">ER membrane protein complex subunit 7 beta-sandwich domain-containing protein</fullName>
    </recommendedName>
</protein>